<evidence type="ECO:0008006" key="2">
    <source>
        <dbReference type="Google" id="ProtNLM"/>
    </source>
</evidence>
<proteinExistence type="predicted"/>
<reference evidence="1" key="1">
    <citation type="journal article" date="2015" name="Nature">
        <title>Complex archaea that bridge the gap between prokaryotes and eukaryotes.</title>
        <authorList>
            <person name="Spang A."/>
            <person name="Saw J.H."/>
            <person name="Jorgensen S.L."/>
            <person name="Zaremba-Niedzwiedzka K."/>
            <person name="Martijn J."/>
            <person name="Lind A.E."/>
            <person name="van Eijk R."/>
            <person name="Schleper C."/>
            <person name="Guy L."/>
            <person name="Ettema T.J."/>
        </authorList>
    </citation>
    <scope>NUCLEOTIDE SEQUENCE</scope>
</reference>
<organism evidence="1">
    <name type="scientific">marine sediment metagenome</name>
    <dbReference type="NCBI Taxonomy" id="412755"/>
    <lineage>
        <taxon>unclassified sequences</taxon>
        <taxon>metagenomes</taxon>
        <taxon>ecological metagenomes</taxon>
    </lineage>
</organism>
<name>A0A0F9CF01_9ZZZZ</name>
<gene>
    <name evidence="1" type="ORF">LCGC14_2409670</name>
</gene>
<protein>
    <recommendedName>
        <fullName evidence="2">Thioredoxin-like fold domain-containing protein</fullName>
    </recommendedName>
</protein>
<dbReference type="Gene3D" id="3.40.30.10">
    <property type="entry name" value="Glutaredoxin"/>
    <property type="match status" value="1"/>
</dbReference>
<dbReference type="EMBL" id="LAZR01036380">
    <property type="protein sequence ID" value="KKL25002.1"/>
    <property type="molecule type" value="Genomic_DNA"/>
</dbReference>
<evidence type="ECO:0000313" key="1">
    <source>
        <dbReference type="EMBL" id="KKL25002.1"/>
    </source>
</evidence>
<comment type="caution">
    <text evidence="1">The sequence shown here is derived from an EMBL/GenBank/DDBJ whole genome shotgun (WGS) entry which is preliminary data.</text>
</comment>
<sequence>MNLVLLVGDDCSACDEVEAVFKHEYKKELDSGEADIVNLDRDEKAQQIWMENELPLAPTMIVISEDLKIITVLDVDEFVKKAKAPASPAAKAAVKPS</sequence>
<accession>A0A0F9CF01</accession>
<dbReference type="AlphaFoldDB" id="A0A0F9CF01"/>